<name>A0AAD5BLJ4_AMBAR</name>
<keyword evidence="2" id="KW-1185">Reference proteome</keyword>
<dbReference type="EMBL" id="JAMZMK010012184">
    <property type="protein sequence ID" value="KAI7724611.1"/>
    <property type="molecule type" value="Genomic_DNA"/>
</dbReference>
<feature type="non-terminal residue" evidence="1">
    <location>
        <position position="1"/>
    </location>
</feature>
<dbReference type="Proteomes" id="UP001206925">
    <property type="component" value="Unassembled WGS sequence"/>
</dbReference>
<evidence type="ECO:0000313" key="1">
    <source>
        <dbReference type="EMBL" id="KAI7724611.1"/>
    </source>
</evidence>
<proteinExistence type="predicted"/>
<feature type="non-terminal residue" evidence="1">
    <location>
        <position position="95"/>
    </location>
</feature>
<organism evidence="1 2">
    <name type="scientific">Ambrosia artemisiifolia</name>
    <name type="common">Common ragweed</name>
    <dbReference type="NCBI Taxonomy" id="4212"/>
    <lineage>
        <taxon>Eukaryota</taxon>
        <taxon>Viridiplantae</taxon>
        <taxon>Streptophyta</taxon>
        <taxon>Embryophyta</taxon>
        <taxon>Tracheophyta</taxon>
        <taxon>Spermatophyta</taxon>
        <taxon>Magnoliopsida</taxon>
        <taxon>eudicotyledons</taxon>
        <taxon>Gunneridae</taxon>
        <taxon>Pentapetalae</taxon>
        <taxon>asterids</taxon>
        <taxon>campanulids</taxon>
        <taxon>Asterales</taxon>
        <taxon>Asteraceae</taxon>
        <taxon>Asteroideae</taxon>
        <taxon>Heliantheae alliance</taxon>
        <taxon>Heliantheae</taxon>
        <taxon>Ambrosia</taxon>
    </lineage>
</organism>
<evidence type="ECO:0000313" key="2">
    <source>
        <dbReference type="Proteomes" id="UP001206925"/>
    </source>
</evidence>
<dbReference type="AlphaFoldDB" id="A0AAD5BLJ4"/>
<reference evidence="1" key="1">
    <citation type="submission" date="2022-06" db="EMBL/GenBank/DDBJ databases">
        <title>Uncovering the hologenomic basis of an extraordinary plant invasion.</title>
        <authorList>
            <person name="Bieker V.C."/>
            <person name="Martin M.D."/>
            <person name="Gilbert T."/>
            <person name="Hodgins K."/>
            <person name="Battlay P."/>
            <person name="Petersen B."/>
            <person name="Wilson J."/>
        </authorList>
    </citation>
    <scope>NUCLEOTIDE SEQUENCE</scope>
    <source>
        <strain evidence="1">AA19_3_7</strain>
        <tissue evidence="1">Leaf</tissue>
    </source>
</reference>
<gene>
    <name evidence="1" type="ORF">M8C21_015472</name>
</gene>
<protein>
    <submittedName>
        <fullName evidence="1">Uncharacterized protein</fullName>
    </submittedName>
</protein>
<sequence length="95" mass="10723">LKTHSLILRRALNNIGTHKSQHKSTTVTTKLMLFEPSIHDQSSDDSIKCQLTNTGMLMFVMDDRQGKGYLTTKKCPYMFFSPLCLTTPESSLLSI</sequence>
<accession>A0AAD5BLJ4</accession>
<comment type="caution">
    <text evidence="1">The sequence shown here is derived from an EMBL/GenBank/DDBJ whole genome shotgun (WGS) entry which is preliminary data.</text>
</comment>